<dbReference type="PANTHER" id="PTHR43649:SF31">
    <property type="entry name" value="SN-GLYCEROL-3-PHOSPHATE-BINDING PERIPLASMIC PROTEIN UGPB"/>
    <property type="match status" value="1"/>
</dbReference>
<evidence type="ECO:0000313" key="8">
    <source>
        <dbReference type="Proteomes" id="UP001596022"/>
    </source>
</evidence>
<evidence type="ECO:0000256" key="1">
    <source>
        <dbReference type="ARBA" id="ARBA00004196"/>
    </source>
</evidence>
<feature type="signal peptide" evidence="6">
    <location>
        <begin position="1"/>
        <end position="20"/>
    </location>
</feature>
<dbReference type="SUPFAM" id="SSF53850">
    <property type="entry name" value="Periplasmic binding protein-like II"/>
    <property type="match status" value="1"/>
</dbReference>
<dbReference type="InterPro" id="IPR050490">
    <property type="entry name" value="Bact_solute-bd_prot1"/>
</dbReference>
<evidence type="ECO:0000256" key="6">
    <source>
        <dbReference type="SAM" id="SignalP"/>
    </source>
</evidence>
<dbReference type="PANTHER" id="PTHR43649">
    <property type="entry name" value="ARABINOSE-BINDING PROTEIN-RELATED"/>
    <property type="match status" value="1"/>
</dbReference>
<keyword evidence="3" id="KW-0813">Transport</keyword>
<accession>A0ABV9GMK5</accession>
<proteinExistence type="inferred from homology"/>
<dbReference type="CDD" id="cd14748">
    <property type="entry name" value="PBP2_UgpB"/>
    <property type="match status" value="1"/>
</dbReference>
<dbReference type="RefSeq" id="WP_376845566.1">
    <property type="nucleotide sequence ID" value="NZ_JBHSFW010000002.1"/>
</dbReference>
<sequence length="442" mass="49123">MKKWLSLLAVSLLILTVFLAGCSNDQSKKASGGKGKIEISFWHSMSGDSGKALEEIVDDFNKKSKTIHVKAVYQGSYTDMLNKLKAVGGGGSSDVPAVMNTYGPATVYMAKSNFITPMYKLMEKHHFDTSKLIDNVYKHYEVDGKLYSMPFSASNAVLFYNKDMFKKAGLDPNKPPQTFSDIKKAAEKLTVKKNGKTQVYGYSMATIGWFFEEYLANQNALYVDNENGRKGTPTKAVVNEEPGVKVFEWLNDMNKEGIFKNFGRKYDDPRGAFYSGQLAMFVDSSANTRQNIKNSPFKVGTGFYPVADGVEPHGLTVGGNQNWITNKVSEKKQDAAFEFVKYLASPEVQSKWDAATGYFPVTSEANNIGELKKAYDQYPQMKVAVDQLNATKLTPATEGPNIEIYEESRGIIEDALEKMYQGTSPKKVLDEANQKITDALNK</sequence>
<keyword evidence="4 6" id="KW-0732">Signal</keyword>
<comment type="caution">
    <text evidence="7">The sequence shown here is derived from an EMBL/GenBank/DDBJ whole genome shotgun (WGS) entry which is preliminary data.</text>
</comment>
<evidence type="ECO:0000256" key="5">
    <source>
        <dbReference type="ARBA" id="ARBA00022764"/>
    </source>
</evidence>
<keyword evidence="5" id="KW-0574">Periplasm</keyword>
<evidence type="ECO:0000256" key="2">
    <source>
        <dbReference type="ARBA" id="ARBA00008520"/>
    </source>
</evidence>
<reference evidence="8" key="1">
    <citation type="journal article" date="2019" name="Int. J. Syst. Evol. Microbiol.">
        <title>The Global Catalogue of Microorganisms (GCM) 10K type strain sequencing project: providing services to taxonomists for standard genome sequencing and annotation.</title>
        <authorList>
            <consortium name="The Broad Institute Genomics Platform"/>
            <consortium name="The Broad Institute Genome Sequencing Center for Infectious Disease"/>
            <person name="Wu L."/>
            <person name="Ma J."/>
        </authorList>
    </citation>
    <scope>NUCLEOTIDE SEQUENCE [LARGE SCALE GENOMIC DNA]</scope>
    <source>
        <strain evidence="8">CGMCC 1.16306</strain>
    </source>
</reference>
<evidence type="ECO:0000313" key="7">
    <source>
        <dbReference type="EMBL" id="MFC4618516.1"/>
    </source>
</evidence>
<dbReference type="Proteomes" id="UP001596022">
    <property type="component" value="Unassembled WGS sequence"/>
</dbReference>
<evidence type="ECO:0000256" key="3">
    <source>
        <dbReference type="ARBA" id="ARBA00022448"/>
    </source>
</evidence>
<dbReference type="PROSITE" id="PS51257">
    <property type="entry name" value="PROKAR_LIPOPROTEIN"/>
    <property type="match status" value="1"/>
</dbReference>
<evidence type="ECO:0000256" key="4">
    <source>
        <dbReference type="ARBA" id="ARBA00022729"/>
    </source>
</evidence>
<dbReference type="EMBL" id="JBHSFW010000002">
    <property type="protein sequence ID" value="MFC4618516.1"/>
    <property type="molecule type" value="Genomic_DNA"/>
</dbReference>
<organism evidence="7 8">
    <name type="scientific">Camelliibacillus cellulosilyticus</name>
    <dbReference type="NCBI Taxonomy" id="2174486"/>
    <lineage>
        <taxon>Bacteria</taxon>
        <taxon>Bacillati</taxon>
        <taxon>Bacillota</taxon>
        <taxon>Bacilli</taxon>
        <taxon>Bacillales</taxon>
        <taxon>Sporolactobacillaceae</taxon>
        <taxon>Camelliibacillus</taxon>
    </lineage>
</organism>
<name>A0ABV9GMK5_9BACL</name>
<keyword evidence="8" id="KW-1185">Reference proteome</keyword>
<gene>
    <name evidence="7" type="ORF">ACFO4N_07180</name>
</gene>
<dbReference type="InterPro" id="IPR006059">
    <property type="entry name" value="SBP"/>
</dbReference>
<comment type="similarity">
    <text evidence="2">Belongs to the bacterial solute-binding protein 1 family.</text>
</comment>
<dbReference type="Pfam" id="PF13416">
    <property type="entry name" value="SBP_bac_8"/>
    <property type="match status" value="1"/>
</dbReference>
<dbReference type="InterPro" id="IPR006061">
    <property type="entry name" value="SBP_1_CS"/>
</dbReference>
<feature type="chain" id="PRO_5045377560" evidence="6">
    <location>
        <begin position="21"/>
        <end position="442"/>
    </location>
</feature>
<protein>
    <submittedName>
        <fullName evidence="7">Extracellular solute-binding protein</fullName>
    </submittedName>
</protein>
<dbReference type="PROSITE" id="PS01037">
    <property type="entry name" value="SBP_BACTERIAL_1"/>
    <property type="match status" value="1"/>
</dbReference>
<comment type="subcellular location">
    <subcellularLocation>
        <location evidence="1">Cell envelope</location>
    </subcellularLocation>
</comment>
<dbReference type="Gene3D" id="3.40.190.10">
    <property type="entry name" value="Periplasmic binding protein-like II"/>
    <property type="match status" value="2"/>
</dbReference>